<evidence type="ECO:0000313" key="2">
    <source>
        <dbReference type="Proteomes" id="UP001172386"/>
    </source>
</evidence>
<dbReference type="Proteomes" id="UP001172386">
    <property type="component" value="Unassembled WGS sequence"/>
</dbReference>
<protein>
    <submittedName>
        <fullName evidence="1">Uncharacterized protein</fullName>
    </submittedName>
</protein>
<dbReference type="EMBL" id="JAPDRQ010000026">
    <property type="protein sequence ID" value="KAJ9661074.1"/>
    <property type="molecule type" value="Genomic_DNA"/>
</dbReference>
<gene>
    <name evidence="1" type="ORF">H2198_002233</name>
</gene>
<sequence length="339" mass="36734">MSSTATALVPSVLQGSQIARVSSTSSTQATPQRRAQNAPSRAREVVVPSPGRFQHPRMAEIVKRRAEVSFTEKNVQTVVLNVVALIATFITSAYTLNILTIATSKAFLDQLSIDASLILNGIRLVLLSNIFLALRPVLPYVKKPDAIEDIPLTPSQRALVGLSSKPQSPAESAGYLTPPRYRRSSPSPFAGTPQTNGTGRRSILANYSSSPLSTSRYTLGFSPTPQGSESSRRASGSAFSPSNPLLHKALAGSNSQKDPPSQADFFEPTRSIFGASGNSYQGGHLRRSQSMRERLRQSEPGTPSPNTRERTKVSMQAGLNYKWIYEKGLRLKEDGGIEY</sequence>
<comment type="caution">
    <text evidence="1">The sequence shown here is derived from an EMBL/GenBank/DDBJ whole genome shotgun (WGS) entry which is preliminary data.</text>
</comment>
<organism evidence="1 2">
    <name type="scientific">Neophaeococcomyces mojaviensis</name>
    <dbReference type="NCBI Taxonomy" id="3383035"/>
    <lineage>
        <taxon>Eukaryota</taxon>
        <taxon>Fungi</taxon>
        <taxon>Dikarya</taxon>
        <taxon>Ascomycota</taxon>
        <taxon>Pezizomycotina</taxon>
        <taxon>Eurotiomycetes</taxon>
        <taxon>Chaetothyriomycetidae</taxon>
        <taxon>Chaetothyriales</taxon>
        <taxon>Chaetothyriales incertae sedis</taxon>
        <taxon>Neophaeococcomyces</taxon>
    </lineage>
</organism>
<name>A0ACC3AFJ3_9EURO</name>
<keyword evidence="2" id="KW-1185">Reference proteome</keyword>
<reference evidence="1" key="1">
    <citation type="submission" date="2022-10" db="EMBL/GenBank/DDBJ databases">
        <title>Culturing micro-colonial fungi from biological soil crusts in the Mojave desert and describing Neophaeococcomyces mojavensis, and introducing the new genera and species Taxawa tesnikishii.</title>
        <authorList>
            <person name="Kurbessoian T."/>
            <person name="Stajich J.E."/>
        </authorList>
    </citation>
    <scope>NUCLEOTIDE SEQUENCE</scope>
    <source>
        <strain evidence="1">JES_112</strain>
    </source>
</reference>
<proteinExistence type="predicted"/>
<accession>A0ACC3AFJ3</accession>
<evidence type="ECO:0000313" key="1">
    <source>
        <dbReference type="EMBL" id="KAJ9661074.1"/>
    </source>
</evidence>